<accession>A0A084VWZ3</accession>
<dbReference type="GO" id="GO:0005634">
    <property type="term" value="C:nucleus"/>
    <property type="evidence" value="ECO:0007669"/>
    <property type="project" value="UniProtKB-SubCell"/>
</dbReference>
<evidence type="ECO:0000313" key="8">
    <source>
        <dbReference type="Proteomes" id="UP000030765"/>
    </source>
</evidence>
<dbReference type="AlphaFoldDB" id="A0A084VWZ3"/>
<dbReference type="OrthoDB" id="6418155at2759"/>
<name>A0A084VWZ3_ANOSI</name>
<evidence type="ECO:0000256" key="3">
    <source>
        <dbReference type="ARBA" id="ARBA00023125"/>
    </source>
</evidence>
<evidence type="ECO:0000256" key="4">
    <source>
        <dbReference type="ARBA" id="ARBA00023242"/>
    </source>
</evidence>
<dbReference type="Gene3D" id="1.10.10.10">
    <property type="entry name" value="Winged helix-like DNA-binding domain superfamily/Winged helix DNA-binding domain"/>
    <property type="match status" value="1"/>
</dbReference>
<reference evidence="6 8" key="1">
    <citation type="journal article" date="2014" name="BMC Genomics">
        <title>Genome sequence of Anopheles sinensis provides insight into genetics basis of mosquito competence for malaria parasites.</title>
        <authorList>
            <person name="Zhou D."/>
            <person name="Zhang D."/>
            <person name="Ding G."/>
            <person name="Shi L."/>
            <person name="Hou Q."/>
            <person name="Ye Y."/>
            <person name="Xu Y."/>
            <person name="Zhou H."/>
            <person name="Xiong C."/>
            <person name="Li S."/>
            <person name="Yu J."/>
            <person name="Hong S."/>
            <person name="Yu X."/>
            <person name="Zou P."/>
            <person name="Chen C."/>
            <person name="Chang X."/>
            <person name="Wang W."/>
            <person name="Lv Y."/>
            <person name="Sun Y."/>
            <person name="Ma L."/>
            <person name="Shen B."/>
            <person name="Zhu C."/>
        </authorList>
    </citation>
    <scope>NUCLEOTIDE SEQUENCE [LARGE SCALE GENOMIC DNA]</scope>
</reference>
<reference evidence="7" key="2">
    <citation type="submission" date="2020-05" db="UniProtKB">
        <authorList>
            <consortium name="EnsemblMetazoa"/>
        </authorList>
    </citation>
    <scope>IDENTIFICATION</scope>
</reference>
<dbReference type="VEuPathDB" id="VectorBase:ASIC010192"/>
<dbReference type="EMBL" id="ATLV01017810">
    <property type="status" value="NOT_ANNOTATED_CDS"/>
    <property type="molecule type" value="Genomic_DNA"/>
</dbReference>
<dbReference type="GO" id="GO:0043565">
    <property type="term" value="F:sequence-specific DNA binding"/>
    <property type="evidence" value="ECO:0007669"/>
    <property type="project" value="InterPro"/>
</dbReference>
<evidence type="ECO:0000256" key="2">
    <source>
        <dbReference type="ARBA" id="ARBA00006403"/>
    </source>
</evidence>
<evidence type="ECO:0000313" key="7">
    <source>
        <dbReference type="EnsemblMetazoa" id="ASIC010192-PA"/>
    </source>
</evidence>
<organism evidence="6">
    <name type="scientific">Anopheles sinensis</name>
    <name type="common">Mosquito</name>
    <dbReference type="NCBI Taxonomy" id="74873"/>
    <lineage>
        <taxon>Eukaryota</taxon>
        <taxon>Metazoa</taxon>
        <taxon>Ecdysozoa</taxon>
        <taxon>Arthropoda</taxon>
        <taxon>Hexapoda</taxon>
        <taxon>Insecta</taxon>
        <taxon>Pterygota</taxon>
        <taxon>Neoptera</taxon>
        <taxon>Endopterygota</taxon>
        <taxon>Diptera</taxon>
        <taxon>Nematocera</taxon>
        <taxon>Culicoidea</taxon>
        <taxon>Culicidae</taxon>
        <taxon>Anophelinae</taxon>
        <taxon>Anopheles</taxon>
    </lineage>
</organism>
<keyword evidence="3" id="KW-0238">DNA-binding</keyword>
<dbReference type="Pfam" id="PF00447">
    <property type="entry name" value="HSF_DNA-bind"/>
    <property type="match status" value="1"/>
</dbReference>
<dbReference type="InterPro" id="IPR000232">
    <property type="entry name" value="HSF_DNA-bd"/>
</dbReference>
<comment type="similarity">
    <text evidence="2">Belongs to the HSF family.</text>
</comment>
<dbReference type="VEuPathDB" id="VectorBase:ASIS011153"/>
<evidence type="ECO:0000313" key="6">
    <source>
        <dbReference type="EMBL" id="KFB42487.1"/>
    </source>
</evidence>
<feature type="domain" description="HSF-type DNA-binding" evidence="5">
    <location>
        <begin position="3"/>
        <end position="92"/>
    </location>
</feature>
<proteinExistence type="inferred from homology"/>
<dbReference type="EnsemblMetazoa" id="ASIC010192-RA">
    <property type="protein sequence ID" value="ASIC010192-PA"/>
    <property type="gene ID" value="ASIC010192"/>
</dbReference>
<dbReference type="EMBL" id="KE525192">
    <property type="protein sequence ID" value="KFB42487.1"/>
    <property type="molecule type" value="Genomic_DNA"/>
</dbReference>
<dbReference type="InterPro" id="IPR036390">
    <property type="entry name" value="WH_DNA-bd_sf"/>
</dbReference>
<dbReference type="Proteomes" id="UP000030765">
    <property type="component" value="Unassembled WGS sequence"/>
</dbReference>
<sequence>MHFVQKLWFALNKHSINCVYWNEDKTATIIDLDKFDASKLEEILNCNTAEDFLCMLKHYGFERQPLGKSETMNSSHAIYRHPVFEGSNEQLIDCWIKDSYNQLDADYSASARPCLRPDSLANEFRPRDFDDKFEKVKASITAEMRLLDAYIRKEYLNNGSNGENTLTIPLKYYDEATQANEMTTSKDPRGIDGYYGTNDFSELQTYFGNMLVEGEDAVNEKIDDVINPQEFDENLQPVANGATTTIKSEPMDTTVENYLCINEETPNIITDSVLSCIGQLDYE</sequence>
<keyword evidence="8" id="KW-1185">Reference proteome</keyword>
<evidence type="ECO:0000256" key="1">
    <source>
        <dbReference type="ARBA" id="ARBA00004123"/>
    </source>
</evidence>
<dbReference type="SUPFAM" id="SSF46785">
    <property type="entry name" value="Winged helix' DNA-binding domain"/>
    <property type="match status" value="1"/>
</dbReference>
<dbReference type="InterPro" id="IPR036388">
    <property type="entry name" value="WH-like_DNA-bd_sf"/>
</dbReference>
<keyword evidence="4" id="KW-0539">Nucleus</keyword>
<evidence type="ECO:0000259" key="5">
    <source>
        <dbReference type="Pfam" id="PF00447"/>
    </source>
</evidence>
<gene>
    <name evidence="6" type="ORF">ZHAS_00010192</name>
</gene>
<protein>
    <submittedName>
        <fullName evidence="7">HSF_DOMAIN domain-containing protein</fullName>
    </submittedName>
</protein>
<dbReference type="GO" id="GO:0003700">
    <property type="term" value="F:DNA-binding transcription factor activity"/>
    <property type="evidence" value="ECO:0007669"/>
    <property type="project" value="InterPro"/>
</dbReference>
<comment type="subcellular location">
    <subcellularLocation>
        <location evidence="1">Nucleus</location>
    </subcellularLocation>
</comment>